<gene>
    <name evidence="1" type="ORF">JMUB5056_1430</name>
</gene>
<organism evidence="1 2">
    <name type="scientific">Leptotrichia hongkongensis</name>
    <dbReference type="NCBI Taxonomy" id="554406"/>
    <lineage>
        <taxon>Bacteria</taxon>
        <taxon>Fusobacteriati</taxon>
        <taxon>Fusobacteriota</taxon>
        <taxon>Fusobacteriia</taxon>
        <taxon>Fusobacteriales</taxon>
        <taxon>Leptotrichiaceae</taxon>
        <taxon>Leptotrichia</taxon>
    </lineage>
</organism>
<accession>A0A510LCE9</accession>
<dbReference type="KEGG" id="lhg:JMUB5056_1430"/>
<evidence type="ECO:0000313" key="1">
    <source>
        <dbReference type="EMBL" id="BBM59845.1"/>
    </source>
</evidence>
<proteinExistence type="predicted"/>
<sequence>MKKLKFTRNFREINSKCYHHIRRVRTGCMNNESYKVINTSRNFLVNFLYFIFELLSFL</sequence>
<dbReference type="AlphaFoldDB" id="A0A510LCE9"/>
<name>A0A510LCE9_9FUSO</name>
<evidence type="ECO:0000313" key="2">
    <source>
        <dbReference type="Proteomes" id="UP000321561"/>
    </source>
</evidence>
<dbReference type="Proteomes" id="UP000321561">
    <property type="component" value="Chromosome"/>
</dbReference>
<reference evidence="1 2" key="1">
    <citation type="submission" date="2019-07" db="EMBL/GenBank/DDBJ databases">
        <title>Complete Genome Sequence of Leptotrichia hongkongensis Strain JMUB5056.</title>
        <authorList>
            <person name="Watanabe S."/>
            <person name="Cui L."/>
        </authorList>
    </citation>
    <scope>NUCLEOTIDE SEQUENCE [LARGE SCALE GENOMIC DNA]</scope>
    <source>
        <strain evidence="1 2">JMUB5056</strain>
    </source>
</reference>
<protein>
    <submittedName>
        <fullName evidence="1">Uncharacterized protein</fullName>
    </submittedName>
</protein>
<dbReference type="EMBL" id="AP019846">
    <property type="protein sequence ID" value="BBM59845.1"/>
    <property type="molecule type" value="Genomic_DNA"/>
</dbReference>